<dbReference type="PANTHER" id="PTHR46648">
    <property type="entry name" value="HIT FAMILY PROTEIN 1"/>
    <property type="match status" value="1"/>
</dbReference>
<dbReference type="RefSeq" id="WP_013609878.1">
    <property type="nucleotide sequence ID" value="NC_015155.1"/>
</dbReference>
<dbReference type="EMBL" id="CP002525">
    <property type="protein sequence ID" value="ADX98004.1"/>
    <property type="molecule type" value="Genomic_DNA"/>
</dbReference>
<dbReference type="InterPro" id="IPR001310">
    <property type="entry name" value="Histidine_triad_HIT"/>
</dbReference>
<dbReference type="SUPFAM" id="SSF54197">
    <property type="entry name" value="HIT-like"/>
    <property type="match status" value="1"/>
</dbReference>
<dbReference type="AlphaFoldDB" id="F0QR84"/>
<dbReference type="Pfam" id="PF01230">
    <property type="entry name" value="HIT"/>
    <property type="match status" value="1"/>
</dbReference>
<dbReference type="KEGG" id="mss:MSU_0468"/>
<evidence type="ECO:0000313" key="5">
    <source>
        <dbReference type="EMBL" id="ADX98004.1"/>
    </source>
</evidence>
<feature type="short sequence motif" description="Histidine triad motif" evidence="2 3">
    <location>
        <begin position="101"/>
        <end position="105"/>
    </location>
</feature>
<proteinExistence type="predicted"/>
<evidence type="ECO:0000259" key="4">
    <source>
        <dbReference type="PROSITE" id="PS51084"/>
    </source>
</evidence>
<dbReference type="PROSITE" id="PS00892">
    <property type="entry name" value="HIT_1"/>
    <property type="match status" value="1"/>
</dbReference>
<dbReference type="PANTHER" id="PTHR46648:SF1">
    <property type="entry name" value="ADENOSINE 5'-MONOPHOSPHORAMIDASE HNT1"/>
    <property type="match status" value="1"/>
</dbReference>
<dbReference type="STRING" id="768700.MSU_0468"/>
<dbReference type="GO" id="GO:0009117">
    <property type="term" value="P:nucleotide metabolic process"/>
    <property type="evidence" value="ECO:0007669"/>
    <property type="project" value="TreeGrafter"/>
</dbReference>
<dbReference type="Proteomes" id="UP000007484">
    <property type="component" value="Chromosome"/>
</dbReference>
<accession>F0QR84</accession>
<feature type="domain" description="HIT" evidence="4">
    <location>
        <begin position="7"/>
        <end position="110"/>
    </location>
</feature>
<dbReference type="InterPro" id="IPR011146">
    <property type="entry name" value="HIT-like"/>
</dbReference>
<dbReference type="PROSITE" id="PS51084">
    <property type="entry name" value="HIT_2"/>
    <property type="match status" value="1"/>
</dbReference>
<dbReference type="InterPro" id="IPR019808">
    <property type="entry name" value="Histidine_triad_CS"/>
</dbReference>
<dbReference type="HOGENOM" id="CLU_056776_3_2_14"/>
<gene>
    <name evidence="5" type="ordered locus">MSU_0468</name>
</gene>
<feature type="active site" description="Tele-AMP-histidine intermediate" evidence="1">
    <location>
        <position position="103"/>
    </location>
</feature>
<keyword evidence="6" id="KW-1185">Reference proteome</keyword>
<reference evidence="5 6" key="1">
    <citation type="journal article" date="2011" name="J. Bacteriol.">
        <title>Complete genome sequences of two hemotropic Mycoplasmas, Mycoplasma haemofelis strain Ohio2 and Mycoplasma suis strain Illinois.</title>
        <authorList>
            <person name="Messick J.B."/>
            <person name="Santos A.P."/>
            <person name="Guimaraes A.M."/>
        </authorList>
    </citation>
    <scope>NUCLEOTIDE SEQUENCE [LARGE SCALE GENOMIC DNA]</scope>
    <source>
        <strain evidence="5 6">Illinois</strain>
    </source>
</reference>
<evidence type="ECO:0000256" key="2">
    <source>
        <dbReference type="PIRSR" id="PIRSR601310-3"/>
    </source>
</evidence>
<sequence>MEHKDCVFCQISSGLETNSKILKRGEKVFLLPDINPVSRGHALVITREHYQDLSSSSDEALQEAIIFAKDYANSLKEKFPEIKGFNYISNQGAEAKQVVFHFHLHVIPRW</sequence>
<evidence type="ECO:0000313" key="6">
    <source>
        <dbReference type="Proteomes" id="UP000007484"/>
    </source>
</evidence>
<organism evidence="5 6">
    <name type="scientific">Mycoplasma suis (strain Illinois)</name>
    <dbReference type="NCBI Taxonomy" id="768700"/>
    <lineage>
        <taxon>Bacteria</taxon>
        <taxon>Bacillati</taxon>
        <taxon>Mycoplasmatota</taxon>
        <taxon>Mollicutes</taxon>
        <taxon>Mycoplasmataceae</taxon>
        <taxon>Mycoplasma</taxon>
    </lineage>
</organism>
<dbReference type="InterPro" id="IPR036265">
    <property type="entry name" value="HIT-like_sf"/>
</dbReference>
<dbReference type="Gene3D" id="3.30.428.10">
    <property type="entry name" value="HIT-like"/>
    <property type="match status" value="1"/>
</dbReference>
<dbReference type="GO" id="GO:0003824">
    <property type="term" value="F:catalytic activity"/>
    <property type="evidence" value="ECO:0007669"/>
    <property type="project" value="InterPro"/>
</dbReference>
<evidence type="ECO:0000256" key="3">
    <source>
        <dbReference type="PROSITE-ProRule" id="PRU00464"/>
    </source>
</evidence>
<evidence type="ECO:0000256" key="1">
    <source>
        <dbReference type="PIRSR" id="PIRSR601310-1"/>
    </source>
</evidence>
<protein>
    <submittedName>
        <fullName evidence="5">HIT protein</fullName>
    </submittedName>
</protein>
<name>F0QR84_MYCSL</name>